<dbReference type="GO" id="GO:0016787">
    <property type="term" value="F:hydrolase activity"/>
    <property type="evidence" value="ECO:0007669"/>
    <property type="project" value="UniProtKB-KW"/>
</dbReference>
<keyword evidence="1" id="KW-0479">Metal-binding</keyword>
<dbReference type="PANTHER" id="PTHR42648:SF28">
    <property type="entry name" value="TRANSPOSON-ENCODED PROTEIN WITH RIBONUCLEASE H-LIKE AND RETROVIRUS ZINC FINGER-LIKE DOMAINS"/>
    <property type="match status" value="1"/>
</dbReference>
<dbReference type="PANTHER" id="PTHR42648">
    <property type="entry name" value="TRANSPOSASE, PUTATIVE-RELATED"/>
    <property type="match status" value="1"/>
</dbReference>
<dbReference type="GO" id="GO:0046872">
    <property type="term" value="F:metal ion binding"/>
    <property type="evidence" value="ECO:0007669"/>
    <property type="project" value="UniProtKB-KW"/>
</dbReference>
<dbReference type="Pfam" id="PF07727">
    <property type="entry name" value="RVT_2"/>
    <property type="match status" value="1"/>
</dbReference>
<organism evidence="6">
    <name type="scientific">Sesamum radiatum</name>
    <name type="common">Black benniseed</name>
    <dbReference type="NCBI Taxonomy" id="300843"/>
    <lineage>
        <taxon>Eukaryota</taxon>
        <taxon>Viridiplantae</taxon>
        <taxon>Streptophyta</taxon>
        <taxon>Embryophyta</taxon>
        <taxon>Tracheophyta</taxon>
        <taxon>Spermatophyta</taxon>
        <taxon>Magnoliopsida</taxon>
        <taxon>eudicotyledons</taxon>
        <taxon>Gunneridae</taxon>
        <taxon>Pentapetalae</taxon>
        <taxon>asterids</taxon>
        <taxon>lamiids</taxon>
        <taxon>Lamiales</taxon>
        <taxon>Pedaliaceae</taxon>
        <taxon>Sesamum</taxon>
    </lineage>
</organism>
<comment type="caution">
    <text evidence="6">The sequence shown here is derived from an EMBL/GenBank/DDBJ whole genome shotgun (WGS) entry which is preliminary data.</text>
</comment>
<reference evidence="6" key="1">
    <citation type="submission" date="2020-06" db="EMBL/GenBank/DDBJ databases">
        <authorList>
            <person name="Li T."/>
            <person name="Hu X."/>
            <person name="Zhang T."/>
            <person name="Song X."/>
            <person name="Zhang H."/>
            <person name="Dai N."/>
            <person name="Sheng W."/>
            <person name="Hou X."/>
            <person name="Wei L."/>
        </authorList>
    </citation>
    <scope>NUCLEOTIDE SEQUENCE</scope>
    <source>
        <strain evidence="6">G02</strain>
        <tissue evidence="6">Leaf</tissue>
    </source>
</reference>
<dbReference type="AlphaFoldDB" id="A0AAW2LC31"/>
<evidence type="ECO:0000259" key="4">
    <source>
        <dbReference type="Pfam" id="PF07727"/>
    </source>
</evidence>
<sequence>VFTISSGLAKSFWGEALLTAAYLINRSPSVPLLGKVPEHVWSGKNVDLSSLRVFGCSAFVFQNNDKLEPRAQKCVFIGYPEGVKGYRLWLRNQTGLNFPSMFNKVEGSKEDNQQGEEDSEETQPESENTRIETQNDISSENIPSTHDYQLARDRDRRESRLPSRFRDFHLALNTESNEPSSYKEALESSDAKNWKNAMNDEIISLLKNKTWILVPKPENVSIVDCKWVFKRKHEDNTTRYKARLVAKGFTQKEGIDYTEIFSPVVKFTTVRIILALTAQFDWELKQMDVKTAFLHGDLDEQIYMCQPSGFIDKEKPNH</sequence>
<proteinExistence type="predicted"/>
<dbReference type="Pfam" id="PF25597">
    <property type="entry name" value="SH3_retrovirus"/>
    <property type="match status" value="1"/>
</dbReference>
<dbReference type="InterPro" id="IPR039537">
    <property type="entry name" value="Retrotran_Ty1/copia-like"/>
</dbReference>
<feature type="region of interest" description="Disordered" evidence="3">
    <location>
        <begin position="101"/>
        <end position="157"/>
    </location>
</feature>
<feature type="domain" description="Reverse transcriptase Ty1/copia-type" evidence="4">
    <location>
        <begin position="208"/>
        <end position="316"/>
    </location>
</feature>
<protein>
    <submittedName>
        <fullName evidence="6">Retrovirus-related Pol polyprotein from transposon TNT 1-94</fullName>
    </submittedName>
</protein>
<evidence type="ECO:0000256" key="1">
    <source>
        <dbReference type="ARBA" id="ARBA00022723"/>
    </source>
</evidence>
<evidence type="ECO:0000256" key="2">
    <source>
        <dbReference type="ARBA" id="ARBA00022801"/>
    </source>
</evidence>
<feature type="non-terminal residue" evidence="6">
    <location>
        <position position="1"/>
    </location>
</feature>
<name>A0AAW2LC31_SESRA</name>
<keyword evidence="2" id="KW-0378">Hydrolase</keyword>
<dbReference type="EMBL" id="JACGWJ010000025">
    <property type="protein sequence ID" value="KAL0315726.1"/>
    <property type="molecule type" value="Genomic_DNA"/>
</dbReference>
<dbReference type="InterPro" id="IPR057670">
    <property type="entry name" value="SH3_retrovirus"/>
</dbReference>
<reference evidence="6" key="2">
    <citation type="journal article" date="2024" name="Plant">
        <title>Genomic evolution and insights into agronomic trait innovations of Sesamum species.</title>
        <authorList>
            <person name="Miao H."/>
            <person name="Wang L."/>
            <person name="Qu L."/>
            <person name="Liu H."/>
            <person name="Sun Y."/>
            <person name="Le M."/>
            <person name="Wang Q."/>
            <person name="Wei S."/>
            <person name="Zheng Y."/>
            <person name="Lin W."/>
            <person name="Duan Y."/>
            <person name="Cao H."/>
            <person name="Xiong S."/>
            <person name="Wang X."/>
            <person name="Wei L."/>
            <person name="Li C."/>
            <person name="Ma Q."/>
            <person name="Ju M."/>
            <person name="Zhao R."/>
            <person name="Li G."/>
            <person name="Mu C."/>
            <person name="Tian Q."/>
            <person name="Mei H."/>
            <person name="Zhang T."/>
            <person name="Gao T."/>
            <person name="Zhang H."/>
        </authorList>
    </citation>
    <scope>NUCLEOTIDE SEQUENCE</scope>
    <source>
        <strain evidence="6">G02</strain>
    </source>
</reference>
<evidence type="ECO:0000256" key="3">
    <source>
        <dbReference type="SAM" id="MobiDB-lite"/>
    </source>
</evidence>
<feature type="domain" description="Retroviral polymerase SH3-like" evidence="5">
    <location>
        <begin position="56"/>
        <end position="92"/>
    </location>
</feature>
<gene>
    <name evidence="6" type="ORF">Sradi_5450800</name>
</gene>
<feature type="compositionally biased region" description="Polar residues" evidence="3">
    <location>
        <begin position="131"/>
        <end position="147"/>
    </location>
</feature>
<evidence type="ECO:0000313" key="6">
    <source>
        <dbReference type="EMBL" id="KAL0315726.1"/>
    </source>
</evidence>
<dbReference type="InterPro" id="IPR013103">
    <property type="entry name" value="RVT_2"/>
</dbReference>
<feature type="non-terminal residue" evidence="6">
    <location>
        <position position="318"/>
    </location>
</feature>
<feature type="compositionally biased region" description="Acidic residues" evidence="3">
    <location>
        <begin position="113"/>
        <end position="124"/>
    </location>
</feature>
<evidence type="ECO:0000259" key="5">
    <source>
        <dbReference type="Pfam" id="PF25597"/>
    </source>
</evidence>
<accession>A0AAW2LC31</accession>